<dbReference type="PANTHER" id="PTHR10491">
    <property type="entry name" value="DTDP-4-DEHYDRORHAMNOSE REDUCTASE"/>
    <property type="match status" value="1"/>
</dbReference>
<keyword evidence="6" id="KW-0521">NADP</keyword>
<accession>A0A4R9JDY5</accession>
<dbReference type="RefSeq" id="WP_135580097.1">
    <property type="nucleotide sequence ID" value="NZ_RQGA01000014.1"/>
</dbReference>
<dbReference type="EMBL" id="RQGA01000014">
    <property type="protein sequence ID" value="TGL37134.1"/>
    <property type="molecule type" value="Genomic_DNA"/>
</dbReference>
<dbReference type="NCBIfam" id="TIGR01214">
    <property type="entry name" value="rmlD"/>
    <property type="match status" value="1"/>
</dbReference>
<dbReference type="Gene3D" id="3.90.25.10">
    <property type="entry name" value="UDP-galactose 4-epimerase, domain 1"/>
    <property type="match status" value="1"/>
</dbReference>
<evidence type="ECO:0000256" key="5">
    <source>
        <dbReference type="ARBA" id="ARBA00048200"/>
    </source>
</evidence>
<dbReference type="GO" id="GO:0005829">
    <property type="term" value="C:cytosol"/>
    <property type="evidence" value="ECO:0007669"/>
    <property type="project" value="TreeGrafter"/>
</dbReference>
<dbReference type="GO" id="GO:0019305">
    <property type="term" value="P:dTDP-rhamnose biosynthetic process"/>
    <property type="evidence" value="ECO:0007669"/>
    <property type="project" value="UniProtKB-UniPathway"/>
</dbReference>
<dbReference type="InterPro" id="IPR005913">
    <property type="entry name" value="dTDP_dehydrorham_reduct"/>
</dbReference>
<feature type="domain" description="RmlD-like substrate binding" evidence="7">
    <location>
        <begin position="3"/>
        <end position="284"/>
    </location>
</feature>
<dbReference type="GO" id="GO:0008831">
    <property type="term" value="F:dTDP-4-dehydrorhamnose reductase activity"/>
    <property type="evidence" value="ECO:0007669"/>
    <property type="project" value="UniProtKB-EC"/>
</dbReference>
<proteinExistence type="inferred from homology"/>
<comment type="catalytic activity">
    <reaction evidence="5">
        <text>dTDP-beta-L-rhamnose + NADP(+) = dTDP-4-dehydro-beta-L-rhamnose + NADPH + H(+)</text>
        <dbReference type="Rhea" id="RHEA:21796"/>
        <dbReference type="ChEBI" id="CHEBI:15378"/>
        <dbReference type="ChEBI" id="CHEBI:57510"/>
        <dbReference type="ChEBI" id="CHEBI:57783"/>
        <dbReference type="ChEBI" id="CHEBI:58349"/>
        <dbReference type="ChEBI" id="CHEBI:62830"/>
        <dbReference type="EC" id="1.1.1.133"/>
    </reaction>
</comment>
<comment type="function">
    <text evidence="6">Catalyzes the reduction of dTDP-6-deoxy-L-lyxo-4-hexulose to yield dTDP-L-rhamnose.</text>
</comment>
<gene>
    <name evidence="8" type="primary">rfbD</name>
    <name evidence="8" type="ORF">EHQ49_12835</name>
</gene>
<organism evidence="8 9">
    <name type="scientific">Leptospira perdikensis</name>
    <dbReference type="NCBI Taxonomy" id="2484948"/>
    <lineage>
        <taxon>Bacteria</taxon>
        <taxon>Pseudomonadati</taxon>
        <taxon>Spirochaetota</taxon>
        <taxon>Spirochaetia</taxon>
        <taxon>Leptospirales</taxon>
        <taxon>Leptospiraceae</taxon>
        <taxon>Leptospira</taxon>
    </lineage>
</organism>
<evidence type="ECO:0000313" key="9">
    <source>
        <dbReference type="Proteomes" id="UP000298125"/>
    </source>
</evidence>
<evidence type="ECO:0000313" key="8">
    <source>
        <dbReference type="EMBL" id="TGL37134.1"/>
    </source>
</evidence>
<dbReference type="OrthoDB" id="9803892at2"/>
<keyword evidence="6 8" id="KW-0560">Oxidoreductase</keyword>
<dbReference type="AlphaFoldDB" id="A0A4R9JDY5"/>
<reference evidence="8" key="1">
    <citation type="journal article" date="2019" name="PLoS Negl. Trop. Dis.">
        <title>Revisiting the worldwide diversity of Leptospira species in the environment.</title>
        <authorList>
            <person name="Vincent A.T."/>
            <person name="Schiettekatte O."/>
            <person name="Bourhy P."/>
            <person name="Veyrier F.J."/>
            <person name="Picardeau M."/>
        </authorList>
    </citation>
    <scope>NUCLEOTIDE SEQUENCE [LARGE SCALE GENOMIC DNA]</scope>
    <source>
        <strain evidence="8">201702692</strain>
    </source>
</reference>
<dbReference type="EC" id="1.1.1.133" evidence="3 6"/>
<evidence type="ECO:0000256" key="3">
    <source>
        <dbReference type="ARBA" id="ARBA00012929"/>
    </source>
</evidence>
<protein>
    <recommendedName>
        <fullName evidence="4 6">dTDP-4-dehydrorhamnose reductase</fullName>
        <ecNumber evidence="3 6">1.1.1.133</ecNumber>
    </recommendedName>
</protein>
<dbReference type="UniPathway" id="UPA00124"/>
<comment type="caution">
    <text evidence="8">The sequence shown here is derived from an EMBL/GenBank/DDBJ whole genome shotgun (WGS) entry which is preliminary data.</text>
</comment>
<dbReference type="Pfam" id="PF04321">
    <property type="entry name" value="RmlD_sub_bind"/>
    <property type="match status" value="1"/>
</dbReference>
<dbReference type="Gene3D" id="3.40.50.720">
    <property type="entry name" value="NAD(P)-binding Rossmann-like Domain"/>
    <property type="match status" value="1"/>
</dbReference>
<dbReference type="InterPro" id="IPR036291">
    <property type="entry name" value="NAD(P)-bd_dom_sf"/>
</dbReference>
<evidence type="ECO:0000256" key="1">
    <source>
        <dbReference type="ARBA" id="ARBA00004781"/>
    </source>
</evidence>
<evidence type="ECO:0000256" key="4">
    <source>
        <dbReference type="ARBA" id="ARBA00017099"/>
    </source>
</evidence>
<sequence length="290" mass="32808">MKTILVTGSTGQLGNELLQLSHLEKDYRFEFVDRSQLNLASEESVRDFFTNKTSSDYLSIINAAAYTAVDLAEKDKHSAELVNVDGPRNLAQYAKSIGAKLIHVSTDFVFDGNHSRPYNETDLKNPISVYGKTKSDGEDSVLEVNPDSIILRTSWVYSQFGKNFFNTIARLSKEKESLRVVADQIGSPTWAGDLARVCFSAAISDQSGIFHFSNEGVASWYDFAYEIVRAFGYHCEVIPIATEEYPTDAKRPAYSVLNKQKFRKTFEVQNVHWKERLYRLVEEVKGQKLT</sequence>
<evidence type="ECO:0000256" key="2">
    <source>
        <dbReference type="ARBA" id="ARBA00010944"/>
    </source>
</evidence>
<evidence type="ECO:0000256" key="6">
    <source>
        <dbReference type="RuleBase" id="RU364082"/>
    </source>
</evidence>
<dbReference type="SUPFAM" id="SSF51735">
    <property type="entry name" value="NAD(P)-binding Rossmann-fold domains"/>
    <property type="match status" value="1"/>
</dbReference>
<dbReference type="Proteomes" id="UP000298125">
    <property type="component" value="Unassembled WGS sequence"/>
</dbReference>
<evidence type="ECO:0000259" key="7">
    <source>
        <dbReference type="Pfam" id="PF04321"/>
    </source>
</evidence>
<name>A0A4R9JDY5_9LEPT</name>
<dbReference type="CDD" id="cd05254">
    <property type="entry name" value="dTDP_HR_like_SDR_e"/>
    <property type="match status" value="1"/>
</dbReference>
<dbReference type="InterPro" id="IPR029903">
    <property type="entry name" value="RmlD-like-bd"/>
</dbReference>
<comment type="similarity">
    <text evidence="2 6">Belongs to the dTDP-4-dehydrorhamnose reductase family.</text>
</comment>
<comment type="pathway">
    <text evidence="1 6">Carbohydrate biosynthesis; dTDP-L-rhamnose biosynthesis.</text>
</comment>
<keyword evidence="9" id="KW-1185">Reference proteome</keyword>
<dbReference type="PANTHER" id="PTHR10491:SF4">
    <property type="entry name" value="METHIONINE ADENOSYLTRANSFERASE 2 SUBUNIT BETA"/>
    <property type="match status" value="1"/>
</dbReference>